<evidence type="ECO:0000256" key="3">
    <source>
        <dbReference type="ARBA" id="ARBA00022737"/>
    </source>
</evidence>
<feature type="transmembrane region" description="Helical" evidence="7">
    <location>
        <begin position="424"/>
        <end position="444"/>
    </location>
</feature>
<keyword evidence="4 7" id="KW-1133">Transmembrane helix</keyword>
<gene>
    <name evidence="9" type="ORF">BT93_L5239</name>
</gene>
<evidence type="ECO:0000256" key="2">
    <source>
        <dbReference type="ARBA" id="ARBA00022692"/>
    </source>
</evidence>
<evidence type="ECO:0000256" key="6">
    <source>
        <dbReference type="ARBA" id="ARBA00023136"/>
    </source>
</evidence>
<feature type="transmembrane region" description="Helical" evidence="7">
    <location>
        <begin position="530"/>
        <end position="554"/>
    </location>
</feature>
<evidence type="ECO:0000313" key="10">
    <source>
        <dbReference type="Proteomes" id="UP000806378"/>
    </source>
</evidence>
<dbReference type="SUPFAM" id="SSF48403">
    <property type="entry name" value="Ankyrin repeat"/>
    <property type="match status" value="2"/>
</dbReference>
<dbReference type="InterPro" id="IPR002110">
    <property type="entry name" value="Ankyrin_rpt"/>
</dbReference>
<evidence type="ECO:0000256" key="4">
    <source>
        <dbReference type="ARBA" id="ARBA00022989"/>
    </source>
</evidence>
<feature type="transmembrane region" description="Helical" evidence="7">
    <location>
        <begin position="464"/>
        <end position="485"/>
    </location>
</feature>
<keyword evidence="5" id="KW-0040">ANK repeat</keyword>
<dbReference type="EMBL" id="MU089598">
    <property type="protein sequence ID" value="KAF7850595.1"/>
    <property type="molecule type" value="Genomic_DNA"/>
</dbReference>
<dbReference type="PANTHER" id="PTHR24186">
    <property type="entry name" value="PROTEIN PHOSPHATASE 1 REGULATORY SUBUNIT"/>
    <property type="match status" value="1"/>
</dbReference>
<dbReference type="InterPro" id="IPR036770">
    <property type="entry name" value="Ankyrin_rpt-contain_sf"/>
</dbReference>
<keyword evidence="3" id="KW-0677">Repeat</keyword>
<dbReference type="OrthoDB" id="341259at2759"/>
<feature type="transmembrane region" description="Helical" evidence="7">
    <location>
        <begin position="566"/>
        <end position="586"/>
    </location>
</feature>
<keyword evidence="10" id="KW-1185">Reference proteome</keyword>
<dbReference type="SMART" id="SM00248">
    <property type="entry name" value="ANK"/>
    <property type="match status" value="8"/>
</dbReference>
<dbReference type="Gramene" id="rna-gnl|WGS:JABURB|Cocit.L5239.1">
    <property type="protein sequence ID" value="cds-KAF7850595.1"/>
    <property type="gene ID" value="gene-BT93_L5239"/>
</dbReference>
<evidence type="ECO:0000256" key="5">
    <source>
        <dbReference type="ARBA" id="ARBA00023043"/>
    </source>
</evidence>
<comment type="subcellular location">
    <subcellularLocation>
        <location evidence="1">Membrane</location>
        <topology evidence="1">Multi-pass membrane protein</topology>
    </subcellularLocation>
</comment>
<dbReference type="Gene3D" id="1.25.40.20">
    <property type="entry name" value="Ankyrin repeat-containing domain"/>
    <property type="match status" value="2"/>
</dbReference>
<feature type="domain" description="PGG" evidence="8">
    <location>
        <begin position="414"/>
        <end position="522"/>
    </location>
</feature>
<dbReference type="PANTHER" id="PTHR24186:SF46">
    <property type="entry name" value="PROTEIN ACCELERATED CELL DEATH 6-LIKE"/>
    <property type="match status" value="1"/>
</dbReference>
<dbReference type="GO" id="GO:0005886">
    <property type="term" value="C:plasma membrane"/>
    <property type="evidence" value="ECO:0007669"/>
    <property type="project" value="TreeGrafter"/>
</dbReference>
<reference evidence="9" key="1">
    <citation type="submission" date="2020-05" db="EMBL/GenBank/DDBJ databases">
        <title>WGS assembly of Corymbia citriodora subspecies variegata.</title>
        <authorList>
            <person name="Barry K."/>
            <person name="Hundley H."/>
            <person name="Shu S."/>
            <person name="Jenkins J."/>
            <person name="Grimwood J."/>
            <person name="Baten A."/>
        </authorList>
    </citation>
    <scope>NUCLEOTIDE SEQUENCE</scope>
    <source>
        <strain evidence="9">CV2-018</strain>
    </source>
</reference>
<organism evidence="9 10">
    <name type="scientific">Corymbia citriodora subsp. variegata</name>
    <dbReference type="NCBI Taxonomy" id="360336"/>
    <lineage>
        <taxon>Eukaryota</taxon>
        <taxon>Viridiplantae</taxon>
        <taxon>Streptophyta</taxon>
        <taxon>Embryophyta</taxon>
        <taxon>Tracheophyta</taxon>
        <taxon>Spermatophyta</taxon>
        <taxon>Magnoliopsida</taxon>
        <taxon>eudicotyledons</taxon>
        <taxon>Gunneridae</taxon>
        <taxon>Pentapetalae</taxon>
        <taxon>rosids</taxon>
        <taxon>malvids</taxon>
        <taxon>Myrtales</taxon>
        <taxon>Myrtaceae</taxon>
        <taxon>Myrtoideae</taxon>
        <taxon>Eucalypteae</taxon>
        <taxon>Corymbia</taxon>
    </lineage>
</organism>
<keyword evidence="2 7" id="KW-0812">Transmembrane</keyword>
<evidence type="ECO:0000259" key="8">
    <source>
        <dbReference type="Pfam" id="PF13962"/>
    </source>
</evidence>
<feature type="transmembrane region" description="Helical" evidence="7">
    <location>
        <begin position="505"/>
        <end position="524"/>
    </location>
</feature>
<dbReference type="Proteomes" id="UP000806378">
    <property type="component" value="Unassembled WGS sequence"/>
</dbReference>
<evidence type="ECO:0000313" key="9">
    <source>
        <dbReference type="EMBL" id="KAF7850595.1"/>
    </source>
</evidence>
<keyword evidence="6 7" id="KW-0472">Membrane</keyword>
<evidence type="ECO:0000256" key="7">
    <source>
        <dbReference type="SAM" id="Phobius"/>
    </source>
</evidence>
<protein>
    <recommendedName>
        <fullName evidence="8">PGG domain-containing protein</fullName>
    </recommendedName>
</protein>
<dbReference type="Pfam" id="PF13962">
    <property type="entry name" value="PGG"/>
    <property type="match status" value="1"/>
</dbReference>
<sequence>MDAKLSIDREMWRERRQRLEALVRDNPSQQRQDPAQTIKIMDHQLYLAAKEGDVGETLPIVLERRSPSKNTLLHVAAGILKRSDDIVRAIIDFVPQHLFTAINSREETPLIIAARAGKTNAVELLLPQGLPRHADQSGNSALHEAVRNRHCEVIRRLVSADPYPLYFQNRENKSPWCLAVETGDLEVLRCLLEATDERESSHRLDSAGKFGMSPVYVAMTHQKIVMLAEMWDKKQWLFQSIDEDYETPLHFAAYINYFDGVQFSMAKFPICGLLQDKTNGHLPIHVACMMDHKFLSKQQQNILHVSAKYGSISTVKYILKNPKCNHLINARDLDLNTPLHLAALHWQPSVLLLLARDKRVDLKLVNVNNMTALDTRLTRIVLASAGTPRSGELSICKPTSRSKGRELEPPELDRLREEVNTRMVVAALVAAMTFASGFSVPGGYNGSDPNAGIAILLHKAMYNVFVISNSIAMYSSIIALVILLWTQINDPHAVRYALLKARFPLLVTLVAMPLAFMAGVYVTITKLAWLAIVVLVLGSVALFIILGFYLLLYIPLGSSNPLVRCFTDLVIVAGIAMSSNLVVSVLHRKPRFIITKEE</sequence>
<dbReference type="Pfam" id="PF12796">
    <property type="entry name" value="Ank_2"/>
    <property type="match status" value="2"/>
</dbReference>
<accession>A0A8T0CX27</accession>
<evidence type="ECO:0000256" key="1">
    <source>
        <dbReference type="ARBA" id="ARBA00004141"/>
    </source>
</evidence>
<comment type="caution">
    <text evidence="9">The sequence shown here is derived from an EMBL/GenBank/DDBJ whole genome shotgun (WGS) entry which is preliminary data.</text>
</comment>
<dbReference type="InterPro" id="IPR026961">
    <property type="entry name" value="PGG_dom"/>
</dbReference>
<name>A0A8T0CX27_CORYI</name>
<dbReference type="AlphaFoldDB" id="A0A8T0CX27"/>
<proteinExistence type="predicted"/>